<gene>
    <name evidence="2" type="ORF">MW290_12575</name>
</gene>
<dbReference type="PANTHER" id="PTHR11895">
    <property type="entry name" value="TRANSAMIDASE"/>
    <property type="match status" value="1"/>
</dbReference>
<keyword evidence="3" id="KW-1185">Reference proteome</keyword>
<dbReference type="Gene3D" id="3.90.1300.10">
    <property type="entry name" value="Amidase signature (AS) domain"/>
    <property type="match status" value="1"/>
</dbReference>
<dbReference type="RefSeq" id="WP_250194993.1">
    <property type="nucleotide sequence ID" value="NZ_CP097635.1"/>
</dbReference>
<protein>
    <submittedName>
        <fullName evidence="2">Amidase family protein</fullName>
    </submittedName>
</protein>
<sequence length="512" mass="54075">MTPPASASPSCITALPAVELRRLIGSRALSPVELLEACIQRIERYNPFVNAVTATCFERARVEARAAEQAVMRGEPLGLLHGLPLGVKDLEPTEGLLTTLGTPSLRNHVPTADVELVARLRRAGAIVAGKTNVPEMGAGANSRNPVWGATGNPFDPRLNAGGSSGGSAAALALDLLPVCTGSDTGGSLRIPAAKCGVVGLRPSPGVVPSVRKPLGWSPISVVGPMGRSMADTCLQLAATAGPHAGDALSFPLEAGAFLQPAPVDLSRLRVAWTEDFGACDVDPVVRQAMRDKMAAMRHLFAACDEVSFDLGDVHRCFDVLRAEAFVAGMRETYERDPGSLGPNPRANYELGVKMSLLDAAWAQAEQTRIINRFQQVYRDYDLVLSPTTPVSPFPWTQPHAAEIDGRPQANYYRWLALTYVVTLTTHPALSLPCGRDARGLPFGLQVVAPFRADLALLRAGLALEQAFAAQPALARPRPDADRLGPVEPALRSIVTAPPDGQAAAAGVSASVV</sequence>
<dbReference type="PANTHER" id="PTHR11895:SF76">
    <property type="entry name" value="INDOLEACETAMIDE HYDROLASE"/>
    <property type="match status" value="1"/>
</dbReference>
<dbReference type="SUPFAM" id="SSF75304">
    <property type="entry name" value="Amidase signature (AS) enzymes"/>
    <property type="match status" value="1"/>
</dbReference>
<organism evidence="2 3">
    <name type="scientific">Aquincola tertiaricarbonis</name>
    <dbReference type="NCBI Taxonomy" id="391953"/>
    <lineage>
        <taxon>Bacteria</taxon>
        <taxon>Pseudomonadati</taxon>
        <taxon>Pseudomonadota</taxon>
        <taxon>Betaproteobacteria</taxon>
        <taxon>Burkholderiales</taxon>
        <taxon>Sphaerotilaceae</taxon>
        <taxon>Aquincola</taxon>
    </lineage>
</organism>
<accession>A0ABY4S9M9</accession>
<proteinExistence type="predicted"/>
<dbReference type="InterPro" id="IPR036928">
    <property type="entry name" value="AS_sf"/>
</dbReference>
<name>A0ABY4S9M9_AQUTE</name>
<dbReference type="Pfam" id="PF01425">
    <property type="entry name" value="Amidase"/>
    <property type="match status" value="1"/>
</dbReference>
<dbReference type="EMBL" id="CP097635">
    <property type="protein sequence ID" value="URI08448.1"/>
    <property type="molecule type" value="Genomic_DNA"/>
</dbReference>
<reference evidence="2" key="1">
    <citation type="submission" date="2022-05" db="EMBL/GenBank/DDBJ databases">
        <title>An RpoN-dependent PEP-CTERM gene is involved in floc formation of an Aquincola tertiaricarbonis strain.</title>
        <authorList>
            <person name="Qiu D."/>
            <person name="Xia M."/>
        </authorList>
    </citation>
    <scope>NUCLEOTIDE SEQUENCE</scope>
    <source>
        <strain evidence="2">RN12</strain>
    </source>
</reference>
<feature type="domain" description="Amidase" evidence="1">
    <location>
        <begin position="33"/>
        <end position="457"/>
    </location>
</feature>
<evidence type="ECO:0000313" key="2">
    <source>
        <dbReference type="EMBL" id="URI08448.1"/>
    </source>
</evidence>
<evidence type="ECO:0000313" key="3">
    <source>
        <dbReference type="Proteomes" id="UP001056201"/>
    </source>
</evidence>
<dbReference type="InterPro" id="IPR023631">
    <property type="entry name" value="Amidase_dom"/>
</dbReference>
<evidence type="ECO:0000259" key="1">
    <source>
        <dbReference type="Pfam" id="PF01425"/>
    </source>
</evidence>
<dbReference type="Proteomes" id="UP001056201">
    <property type="component" value="Chromosome 1"/>
</dbReference>
<dbReference type="InterPro" id="IPR000120">
    <property type="entry name" value="Amidase"/>
</dbReference>